<proteinExistence type="predicted"/>
<reference evidence="1 2" key="1">
    <citation type="submission" date="2018-08" db="EMBL/GenBank/DDBJ databases">
        <title>Jishengella sp. nov., isolated from a root of Azadirachta indica A. Juss. var. siamensis Valenton.</title>
        <authorList>
            <person name="Kuncharoen N."/>
            <person name="Tanasupawat S."/>
            <person name="Kudo T."/>
            <person name="Ohkuma M."/>
        </authorList>
    </citation>
    <scope>NUCLEOTIDE SEQUENCE [LARGE SCALE GENOMIC DNA]</scope>
    <source>
        <strain evidence="1 2">AZ1-13</strain>
    </source>
</reference>
<comment type="caution">
    <text evidence="1">The sequence shown here is derived from an EMBL/GenBank/DDBJ whole genome shotgun (WGS) entry which is preliminary data.</text>
</comment>
<dbReference type="AlphaFoldDB" id="A0A418MYE2"/>
<dbReference type="EMBL" id="QXEC01000004">
    <property type="protein sequence ID" value="RIV40018.1"/>
    <property type="molecule type" value="Genomic_DNA"/>
</dbReference>
<keyword evidence="2" id="KW-1185">Reference proteome</keyword>
<dbReference type="OrthoDB" id="4476140at2"/>
<protein>
    <submittedName>
        <fullName evidence="1">Uncharacterized protein</fullName>
    </submittedName>
</protein>
<evidence type="ECO:0000313" key="2">
    <source>
        <dbReference type="Proteomes" id="UP000283832"/>
    </source>
</evidence>
<evidence type="ECO:0000313" key="1">
    <source>
        <dbReference type="EMBL" id="RIV40018.1"/>
    </source>
</evidence>
<name>A0A418MYE2_9ACTN</name>
<dbReference type="RefSeq" id="WP_119573826.1">
    <property type="nucleotide sequence ID" value="NZ_QXEC01000004.1"/>
</dbReference>
<sequence length="236" mass="26714">MSESTQPPGSTEALLNIAEHHRQHERYYVLRYLEHAHLLRTGVTTLRTLSQRWSAVEVSAGSTEYQDPRFKMAGCPDLNVLIGIPSIGVLFMEGEGTPRELLLLRRDIESVLRDHEQMDSWLTEKMRAAWERDFQLPDDASWRRAATRHQVLITTTWAGRHSGLVADILRQALSLFDRLDLTPAGIRENLRLSAVKVATVAELLDSAANLVAECSVLLSRNDRGWGRYLEMIEIGS</sequence>
<organism evidence="1 2">
    <name type="scientific">Micromonospora radicis</name>
    <dbReference type="NCBI Taxonomy" id="1894971"/>
    <lineage>
        <taxon>Bacteria</taxon>
        <taxon>Bacillati</taxon>
        <taxon>Actinomycetota</taxon>
        <taxon>Actinomycetes</taxon>
        <taxon>Micromonosporales</taxon>
        <taxon>Micromonosporaceae</taxon>
        <taxon>Micromonospora</taxon>
    </lineage>
</organism>
<dbReference type="Proteomes" id="UP000283832">
    <property type="component" value="Unassembled WGS sequence"/>
</dbReference>
<gene>
    <name evidence="1" type="ORF">D2L64_06765</name>
</gene>
<accession>A0A418MYE2</accession>